<dbReference type="HOGENOM" id="CLU_2269159_0_0_1"/>
<proteinExistence type="predicted"/>
<dbReference type="RefSeq" id="XP_067737315.1">
    <property type="nucleotide sequence ID" value="XM_067885668.1"/>
</dbReference>
<feature type="signal peptide" evidence="1">
    <location>
        <begin position="1"/>
        <end position="27"/>
    </location>
</feature>
<keyword evidence="1" id="KW-0732">Signal</keyword>
<sequence length="103" mass="10882">MICAGGFTLRWATVVTAALLAMVMATGCNVMGSDSGSVSGSGDDADEAGVDGEDILFDTLDNGQHNCKKRMRGCPEDARWCTSLGEVQSRDPEKCCNFPDCPN</sequence>
<organism evidence="2 3">
    <name type="scientific">Phytophthora ramorum</name>
    <name type="common">Sudden oak death agent</name>
    <dbReference type="NCBI Taxonomy" id="164328"/>
    <lineage>
        <taxon>Eukaryota</taxon>
        <taxon>Sar</taxon>
        <taxon>Stramenopiles</taxon>
        <taxon>Oomycota</taxon>
        <taxon>Peronosporomycetes</taxon>
        <taxon>Peronosporales</taxon>
        <taxon>Peronosporaceae</taxon>
        <taxon>Phytophthora</taxon>
    </lineage>
</organism>
<dbReference type="VEuPathDB" id="FungiDB:KRP23_14802"/>
<evidence type="ECO:0000256" key="1">
    <source>
        <dbReference type="SAM" id="SignalP"/>
    </source>
</evidence>
<dbReference type="InParanoid" id="H3GY02"/>
<dbReference type="Proteomes" id="UP000005238">
    <property type="component" value="Unassembled WGS sequence"/>
</dbReference>
<name>H3GY02_PHYRM</name>
<reference evidence="2" key="2">
    <citation type="submission" date="2015-06" db="UniProtKB">
        <authorList>
            <consortium name="EnsemblProtists"/>
        </authorList>
    </citation>
    <scope>IDENTIFICATION</scope>
    <source>
        <strain evidence="2">Pr102</strain>
    </source>
</reference>
<dbReference type="EnsemblProtists" id="Phyra82525">
    <property type="protein sequence ID" value="Phyra82525"/>
    <property type="gene ID" value="Phyra82525"/>
</dbReference>
<dbReference type="VEuPathDB" id="FungiDB:KRP22_3608"/>
<dbReference type="OMA" id="PEDARWC"/>
<accession>H3GY02</accession>
<feature type="chain" id="PRO_5003586825" evidence="1">
    <location>
        <begin position="28"/>
        <end position="103"/>
    </location>
</feature>
<evidence type="ECO:0000313" key="3">
    <source>
        <dbReference type="Proteomes" id="UP000005238"/>
    </source>
</evidence>
<keyword evidence="3" id="KW-1185">Reference proteome</keyword>
<protein>
    <submittedName>
        <fullName evidence="2">Uncharacterized protein</fullName>
    </submittedName>
</protein>
<evidence type="ECO:0000313" key="2">
    <source>
        <dbReference type="EnsemblProtists" id="Phyra82525"/>
    </source>
</evidence>
<dbReference type="GeneID" id="94221461"/>
<dbReference type="AlphaFoldDB" id="H3GY02"/>
<dbReference type="EMBL" id="DS566070">
    <property type="status" value="NOT_ANNOTATED_CDS"/>
    <property type="molecule type" value="Genomic_DNA"/>
</dbReference>
<reference evidence="3" key="1">
    <citation type="journal article" date="2006" name="Science">
        <title>Phytophthora genome sequences uncover evolutionary origins and mechanisms of pathogenesis.</title>
        <authorList>
            <person name="Tyler B.M."/>
            <person name="Tripathy S."/>
            <person name="Zhang X."/>
            <person name="Dehal P."/>
            <person name="Jiang R.H."/>
            <person name="Aerts A."/>
            <person name="Arredondo F.D."/>
            <person name="Baxter L."/>
            <person name="Bensasson D."/>
            <person name="Beynon J.L."/>
            <person name="Chapman J."/>
            <person name="Damasceno C.M."/>
            <person name="Dorrance A.E."/>
            <person name="Dou D."/>
            <person name="Dickerman A.W."/>
            <person name="Dubchak I.L."/>
            <person name="Garbelotto M."/>
            <person name="Gijzen M."/>
            <person name="Gordon S.G."/>
            <person name="Govers F."/>
            <person name="Grunwald N.J."/>
            <person name="Huang W."/>
            <person name="Ivors K.L."/>
            <person name="Jones R.W."/>
            <person name="Kamoun S."/>
            <person name="Krampis K."/>
            <person name="Lamour K.H."/>
            <person name="Lee M.K."/>
            <person name="McDonald W.H."/>
            <person name="Medina M."/>
            <person name="Meijer H.J."/>
            <person name="Nordberg E.K."/>
            <person name="Maclean D.J."/>
            <person name="Ospina-Giraldo M.D."/>
            <person name="Morris P.F."/>
            <person name="Phuntumart V."/>
            <person name="Putnam N.H."/>
            <person name="Rash S."/>
            <person name="Rose J.K."/>
            <person name="Sakihama Y."/>
            <person name="Salamov A.A."/>
            <person name="Savidor A."/>
            <person name="Scheuring C.F."/>
            <person name="Smith B.M."/>
            <person name="Sobral B.W."/>
            <person name="Terry A."/>
            <person name="Torto-Alalibo T.A."/>
            <person name="Win J."/>
            <person name="Xu Z."/>
            <person name="Zhang H."/>
            <person name="Grigoriev I.V."/>
            <person name="Rokhsar D.S."/>
            <person name="Boore J.L."/>
        </authorList>
    </citation>
    <scope>NUCLEOTIDE SEQUENCE [LARGE SCALE GENOMIC DNA]</scope>
    <source>
        <strain evidence="3">Pr102</strain>
    </source>
</reference>